<reference evidence="2" key="1">
    <citation type="submission" date="2020-07" db="EMBL/GenBank/DDBJ databases">
        <title>Transmission dynamics of a linear vanA-plasmid during the 2017-2019 nosocomial multiclonal outbreaks of vancomycin-resistant enterococci.</title>
        <authorList>
            <person name="Fujiya Y."/>
            <person name="Harada T."/>
            <person name="Sugawara Y."/>
            <person name="Akeda Y."/>
            <person name="Yasuda M."/>
            <person name="Masumi A."/>
            <person name="Haryashi J."/>
            <person name="Tanimura N."/>
            <person name="Tsujimoto Y."/>
            <person name="Shibata W."/>
            <person name="Yamaguchi T."/>
            <person name="Kawahara R."/>
            <person name="Nishi I."/>
            <person name="Hamada S."/>
            <person name="Tomono K."/>
            <person name="Kakeya H."/>
        </authorList>
    </citation>
    <scope>NUCLEOTIDE SEQUENCE</scope>
    <source>
        <strain evidence="2">EV0426-12</strain>
        <plasmid evidence="2">pIHVA-EV0426-12</plasmid>
    </source>
</reference>
<protein>
    <submittedName>
        <fullName evidence="2">Uncharacterized protein</fullName>
    </submittedName>
</protein>
<geneLocation type="plasmid" evidence="2">
    <name>pIHVA-EV0426-12</name>
</geneLocation>
<accession>A0A6S6MQ10</accession>
<dbReference type="AlphaFoldDB" id="A0A6S6MQ10"/>
<evidence type="ECO:0000256" key="1">
    <source>
        <dbReference type="SAM" id="MobiDB-lite"/>
    </source>
</evidence>
<proteinExistence type="predicted"/>
<organism evidence="2">
    <name type="scientific">Enterococcus faecium</name>
    <name type="common">Streptococcus faecium</name>
    <dbReference type="NCBI Taxonomy" id="1352"/>
    <lineage>
        <taxon>Bacteria</taxon>
        <taxon>Bacillati</taxon>
        <taxon>Bacillota</taxon>
        <taxon>Bacilli</taxon>
        <taxon>Lactobacillales</taxon>
        <taxon>Enterococcaceae</taxon>
        <taxon>Enterococcus</taxon>
    </lineage>
</organism>
<name>A0A6S6MQ10_ENTFC</name>
<sequence>MQNQIAMKKKPPPSKTIQTKKNFEKPKIKNRKKRST</sequence>
<feature type="region of interest" description="Disordered" evidence="1">
    <location>
        <begin position="1"/>
        <end position="36"/>
    </location>
</feature>
<evidence type="ECO:0000313" key="2">
    <source>
        <dbReference type="EMBL" id="BCH36149.1"/>
    </source>
</evidence>
<keyword evidence="2" id="KW-0614">Plasmid</keyword>
<dbReference type="EMBL" id="LC566215">
    <property type="protein sequence ID" value="BCH36149.1"/>
    <property type="molecule type" value="Genomic_DNA"/>
</dbReference>